<dbReference type="EMBL" id="KV454475">
    <property type="protein sequence ID" value="ODV63535.1"/>
    <property type="molecule type" value="Genomic_DNA"/>
</dbReference>
<evidence type="ECO:0000259" key="8">
    <source>
        <dbReference type="Pfam" id="PF00576"/>
    </source>
</evidence>
<evidence type="ECO:0000256" key="5">
    <source>
        <dbReference type="ARBA" id="ARBA00022631"/>
    </source>
</evidence>
<name>A0A1D2VPQ9_9ASCO</name>
<dbReference type="Pfam" id="PF00576">
    <property type="entry name" value="Transthyretin"/>
    <property type="match status" value="1"/>
</dbReference>
<evidence type="ECO:0000256" key="2">
    <source>
        <dbReference type="ARBA" id="ARBA00002704"/>
    </source>
</evidence>
<organism evidence="9 10">
    <name type="scientific">Ascoidea rubescens DSM 1968</name>
    <dbReference type="NCBI Taxonomy" id="1344418"/>
    <lineage>
        <taxon>Eukaryota</taxon>
        <taxon>Fungi</taxon>
        <taxon>Dikarya</taxon>
        <taxon>Ascomycota</taxon>
        <taxon>Saccharomycotina</taxon>
        <taxon>Saccharomycetes</taxon>
        <taxon>Ascoideaceae</taxon>
        <taxon>Ascoidea</taxon>
    </lineage>
</organism>
<comment type="function">
    <text evidence="2">Catalyzes the hydrolysis of 5-hydroxyisourate (HIU) to 2-oxo-4-hydroxy-4-carboxy-5-ureidoimidazoline (OHCU).</text>
</comment>
<dbReference type="Proteomes" id="UP000095038">
    <property type="component" value="Unassembled WGS sequence"/>
</dbReference>
<dbReference type="InParanoid" id="A0A1D2VPQ9"/>
<comment type="similarity">
    <text evidence="3 7">Belongs to the transthyretin family. 5-hydroxyisourate hydrolase subfamily.</text>
</comment>
<dbReference type="AlphaFoldDB" id="A0A1D2VPQ9"/>
<feature type="domain" description="Transthyretin/hydroxyisourate hydrolase" evidence="8">
    <location>
        <begin position="6"/>
        <end position="157"/>
    </location>
</feature>
<accession>A0A1D2VPQ9</accession>
<dbReference type="Gene3D" id="2.60.40.180">
    <property type="entry name" value="Transthyretin/hydroxyisourate hydrolase domain"/>
    <property type="match status" value="1"/>
</dbReference>
<dbReference type="PANTHER" id="PTHR10395:SF7">
    <property type="entry name" value="5-HYDROXYISOURATE HYDROLASE"/>
    <property type="match status" value="1"/>
</dbReference>
<dbReference type="InterPro" id="IPR023416">
    <property type="entry name" value="Transthyretin/HIU_hydrolase_d"/>
</dbReference>
<evidence type="ECO:0000313" key="9">
    <source>
        <dbReference type="EMBL" id="ODV63535.1"/>
    </source>
</evidence>
<sequence length="158" mass="17521">MASPPVTCHILDTTTGRPAQSVLCAIYHLSSNPNDLPPDDDLVDLSVDEPSAPFGLARTNSDGRITSWSIKPRQTPQFYEMLGVNSSLEWDNLKPGLYKIRFHTAKYFLRSAVGAASAAQNTFFPFVDIHFIIKSPPDSHYHVPLLLSNHGYTTYRGS</sequence>
<dbReference type="NCBIfam" id="TIGR02962">
    <property type="entry name" value="hdxy_isourate"/>
    <property type="match status" value="1"/>
</dbReference>
<dbReference type="EC" id="3.5.2.17" evidence="7"/>
<gene>
    <name evidence="9" type="ORF">ASCRUDRAFT_73367</name>
</gene>
<dbReference type="InterPro" id="IPR014306">
    <property type="entry name" value="Hydroxyisourate_hydrolase"/>
</dbReference>
<comment type="catalytic activity">
    <reaction evidence="1 7">
        <text>5-hydroxyisourate + H2O = 5-hydroxy-2-oxo-4-ureido-2,5-dihydro-1H-imidazole-5-carboxylate + H(+)</text>
        <dbReference type="Rhea" id="RHEA:23736"/>
        <dbReference type="ChEBI" id="CHEBI:15377"/>
        <dbReference type="ChEBI" id="CHEBI:15378"/>
        <dbReference type="ChEBI" id="CHEBI:18072"/>
        <dbReference type="ChEBI" id="CHEBI:58639"/>
        <dbReference type="EC" id="3.5.2.17"/>
    </reaction>
</comment>
<protein>
    <recommendedName>
        <fullName evidence="7">5-hydroxyisourate hydrolase</fullName>
        <shortName evidence="7">HIU hydrolase</shortName>
        <shortName evidence="7">HIUHase</shortName>
        <ecNumber evidence="7">3.5.2.17</ecNumber>
    </recommendedName>
</protein>
<dbReference type="RefSeq" id="XP_020049842.1">
    <property type="nucleotide sequence ID" value="XM_020192254.1"/>
</dbReference>
<keyword evidence="5 7" id="KW-0659">Purine metabolism</keyword>
<proteinExistence type="inferred from homology"/>
<evidence type="ECO:0000256" key="4">
    <source>
        <dbReference type="ARBA" id="ARBA00011881"/>
    </source>
</evidence>
<dbReference type="GeneID" id="30965890"/>
<dbReference type="OrthoDB" id="10265230at2759"/>
<dbReference type="SUPFAM" id="SSF49472">
    <property type="entry name" value="Transthyretin (synonym: prealbumin)"/>
    <property type="match status" value="1"/>
</dbReference>
<keyword evidence="10" id="KW-1185">Reference proteome</keyword>
<comment type="subunit">
    <text evidence="4 7">Homotetramer.</text>
</comment>
<evidence type="ECO:0000256" key="7">
    <source>
        <dbReference type="RuleBase" id="RU361270"/>
    </source>
</evidence>
<evidence type="ECO:0000313" key="10">
    <source>
        <dbReference type="Proteomes" id="UP000095038"/>
    </source>
</evidence>
<evidence type="ECO:0000256" key="3">
    <source>
        <dbReference type="ARBA" id="ARBA00009850"/>
    </source>
</evidence>
<reference evidence="10" key="1">
    <citation type="submission" date="2016-05" db="EMBL/GenBank/DDBJ databases">
        <title>Comparative genomics of biotechnologically important yeasts.</title>
        <authorList>
            <consortium name="DOE Joint Genome Institute"/>
            <person name="Riley R."/>
            <person name="Haridas S."/>
            <person name="Wolfe K.H."/>
            <person name="Lopes M.R."/>
            <person name="Hittinger C.T."/>
            <person name="Goker M."/>
            <person name="Salamov A."/>
            <person name="Wisecaver J."/>
            <person name="Long T.M."/>
            <person name="Aerts A.L."/>
            <person name="Barry K."/>
            <person name="Choi C."/>
            <person name="Clum A."/>
            <person name="Coughlan A.Y."/>
            <person name="Deshpande S."/>
            <person name="Douglass A.P."/>
            <person name="Hanson S.J."/>
            <person name="Klenk H.-P."/>
            <person name="Labutti K."/>
            <person name="Lapidus A."/>
            <person name="Lindquist E."/>
            <person name="Lipzen A."/>
            <person name="Meier-Kolthoff J.P."/>
            <person name="Ohm R.A."/>
            <person name="Otillar R.P."/>
            <person name="Pangilinan J."/>
            <person name="Peng Y."/>
            <person name="Rokas A."/>
            <person name="Rosa C.A."/>
            <person name="Scheuner C."/>
            <person name="Sibirny A.A."/>
            <person name="Slot J.C."/>
            <person name="Stielow J.B."/>
            <person name="Sun H."/>
            <person name="Kurtzman C.P."/>
            <person name="Blackwell M."/>
            <person name="Grigoriev I.V."/>
            <person name="Jeffries T.W."/>
        </authorList>
    </citation>
    <scope>NUCLEOTIDE SEQUENCE [LARGE SCALE GENOMIC DNA]</scope>
    <source>
        <strain evidence="10">DSM 1968</strain>
    </source>
</reference>
<dbReference type="GO" id="GO:0033971">
    <property type="term" value="F:hydroxyisourate hydrolase activity"/>
    <property type="evidence" value="ECO:0007669"/>
    <property type="project" value="UniProtKB-EC"/>
</dbReference>
<evidence type="ECO:0000256" key="6">
    <source>
        <dbReference type="ARBA" id="ARBA00022801"/>
    </source>
</evidence>
<dbReference type="InterPro" id="IPR036817">
    <property type="entry name" value="Transthyretin/HIU_hydrolase_sf"/>
</dbReference>
<dbReference type="GO" id="GO:0006144">
    <property type="term" value="P:purine nucleobase metabolic process"/>
    <property type="evidence" value="ECO:0007669"/>
    <property type="project" value="UniProtKB-KW"/>
</dbReference>
<keyword evidence="6 7" id="KW-0378">Hydrolase</keyword>
<evidence type="ECO:0000256" key="1">
    <source>
        <dbReference type="ARBA" id="ARBA00001043"/>
    </source>
</evidence>
<dbReference type="STRING" id="1344418.A0A1D2VPQ9"/>
<dbReference type="PANTHER" id="PTHR10395">
    <property type="entry name" value="URICASE AND TRANSTHYRETIN-RELATED"/>
    <property type="match status" value="1"/>
</dbReference>